<sequence length="67" mass="7823">MTSNLVYIKVLVSYYNCFIAATVIKNIDFSVHPCDNFYEYACGGWMKKHFIPEDRSRLAKPVTILMR</sequence>
<dbReference type="EMBL" id="JARBDR010000141">
    <property type="protein sequence ID" value="KAJ8320250.1"/>
    <property type="molecule type" value="Genomic_DNA"/>
</dbReference>
<accession>A0ABQ9FWX1</accession>
<dbReference type="InterPro" id="IPR008753">
    <property type="entry name" value="Peptidase_M13_N"/>
</dbReference>
<proteinExistence type="predicted"/>
<dbReference type="PROSITE" id="PS51885">
    <property type="entry name" value="NEPRILYSIN"/>
    <property type="match status" value="1"/>
</dbReference>
<keyword evidence="3" id="KW-1185">Reference proteome</keyword>
<evidence type="ECO:0000259" key="1">
    <source>
        <dbReference type="Pfam" id="PF05649"/>
    </source>
</evidence>
<evidence type="ECO:0000313" key="2">
    <source>
        <dbReference type="EMBL" id="KAJ8320250.1"/>
    </source>
</evidence>
<organism evidence="2 3">
    <name type="scientific">Tegillarca granosa</name>
    <name type="common">Malaysian cockle</name>
    <name type="synonym">Anadara granosa</name>
    <dbReference type="NCBI Taxonomy" id="220873"/>
    <lineage>
        <taxon>Eukaryota</taxon>
        <taxon>Metazoa</taxon>
        <taxon>Spiralia</taxon>
        <taxon>Lophotrochozoa</taxon>
        <taxon>Mollusca</taxon>
        <taxon>Bivalvia</taxon>
        <taxon>Autobranchia</taxon>
        <taxon>Pteriomorphia</taxon>
        <taxon>Arcoida</taxon>
        <taxon>Arcoidea</taxon>
        <taxon>Arcidae</taxon>
        <taxon>Tegillarca</taxon>
    </lineage>
</organism>
<name>A0ABQ9FWX1_TEGGR</name>
<dbReference type="InterPro" id="IPR024079">
    <property type="entry name" value="MetalloPept_cat_dom_sf"/>
</dbReference>
<dbReference type="PANTHER" id="PTHR11733">
    <property type="entry name" value="ZINC METALLOPROTEASE FAMILY M13 NEPRILYSIN-RELATED"/>
    <property type="match status" value="1"/>
</dbReference>
<dbReference type="InterPro" id="IPR000718">
    <property type="entry name" value="Peptidase_M13"/>
</dbReference>
<dbReference type="SUPFAM" id="SSF55486">
    <property type="entry name" value="Metalloproteases ('zincins'), catalytic domain"/>
    <property type="match status" value="1"/>
</dbReference>
<dbReference type="PANTHER" id="PTHR11733:SF167">
    <property type="entry name" value="FI17812P1-RELATED"/>
    <property type="match status" value="1"/>
</dbReference>
<dbReference type="Proteomes" id="UP001217089">
    <property type="component" value="Unassembled WGS sequence"/>
</dbReference>
<dbReference type="Pfam" id="PF05649">
    <property type="entry name" value="Peptidase_M13_N"/>
    <property type="match status" value="1"/>
</dbReference>
<feature type="domain" description="Peptidase M13 N-terminal" evidence="1">
    <location>
        <begin position="33"/>
        <end position="58"/>
    </location>
</feature>
<comment type="caution">
    <text evidence="2">The sequence shown here is derived from an EMBL/GenBank/DDBJ whole genome shotgun (WGS) entry which is preliminary data.</text>
</comment>
<dbReference type="Gene3D" id="3.40.390.10">
    <property type="entry name" value="Collagenase (Catalytic Domain)"/>
    <property type="match status" value="1"/>
</dbReference>
<gene>
    <name evidence="2" type="ORF">KUTeg_001837</name>
</gene>
<protein>
    <recommendedName>
        <fullName evidence="1">Peptidase M13 N-terminal domain-containing protein</fullName>
    </recommendedName>
</protein>
<reference evidence="2 3" key="1">
    <citation type="submission" date="2022-12" db="EMBL/GenBank/DDBJ databases">
        <title>Chromosome-level genome of Tegillarca granosa.</title>
        <authorList>
            <person name="Kim J."/>
        </authorList>
    </citation>
    <scope>NUCLEOTIDE SEQUENCE [LARGE SCALE GENOMIC DNA]</scope>
    <source>
        <strain evidence="2">Teg-2019</strain>
        <tissue evidence="2">Adductor muscle</tissue>
    </source>
</reference>
<evidence type="ECO:0000313" key="3">
    <source>
        <dbReference type="Proteomes" id="UP001217089"/>
    </source>
</evidence>